<dbReference type="RefSeq" id="WP_099186225.1">
    <property type="nucleotide sequence ID" value="NZ_BEWI01000032.1"/>
</dbReference>
<reference evidence="1 2" key="2">
    <citation type="journal article" date="2013" name="Environ. Sci. Technol.">
        <title>The 4-tert-butylphenol-utilizing bacterium Sphingobium fuliginis OMI can degrade bisphenols via phenolic ring hydroxylation and meta-cleavage pathway.</title>
        <authorList>
            <person name="Ogata Y."/>
            <person name="Goda S."/>
            <person name="Toyama T."/>
            <person name="Sei K."/>
            <person name="Ike M."/>
        </authorList>
    </citation>
    <scope>NUCLEOTIDE SEQUENCE [LARGE SCALE GENOMIC DNA]</scope>
    <source>
        <strain evidence="1 2">OMI</strain>
    </source>
</reference>
<proteinExistence type="predicted"/>
<reference evidence="1 2" key="1">
    <citation type="journal article" date="2013" name="Biodegradation">
        <title>Occurrence of 4-tert-butylphenol (4-t-BP) biodegradation in an aquatic sample caused by the presence of Spirodela polyrrhiza and isolation of a 4-t-BP-utilizing bacterium.</title>
        <authorList>
            <person name="Ogata Y."/>
            <person name="Toyama T."/>
            <person name="Yu N."/>
            <person name="Wang X."/>
            <person name="Sei K."/>
            <person name="Ike M."/>
        </authorList>
    </citation>
    <scope>NUCLEOTIDE SEQUENCE [LARGE SCALE GENOMIC DNA]</scope>
    <source>
        <strain evidence="1 2">OMI</strain>
    </source>
</reference>
<dbReference type="AlphaFoldDB" id="A0A292ZIB3"/>
<evidence type="ECO:0000313" key="2">
    <source>
        <dbReference type="Proteomes" id="UP000221538"/>
    </source>
</evidence>
<comment type="caution">
    <text evidence="1">The sequence shown here is derived from an EMBL/GenBank/DDBJ whole genome shotgun (WGS) entry which is preliminary data.</text>
</comment>
<sequence length="74" mass="8125">MEMRNLTCRLTRVAALAHATLEQMFVATEDEAIASNSPIAFGIELGRALNEEIAELRQQVAAEETARLLGRIKA</sequence>
<dbReference type="Proteomes" id="UP000221538">
    <property type="component" value="Unassembled WGS sequence"/>
</dbReference>
<dbReference type="EMBL" id="BEWI01000032">
    <property type="protein sequence ID" value="GAY22676.1"/>
    <property type="molecule type" value="Genomic_DNA"/>
</dbReference>
<name>A0A292ZIB3_SPHSA</name>
<accession>A0A292ZIB3</accession>
<gene>
    <name evidence="1" type="ORF">SFOMI_3237</name>
</gene>
<protein>
    <submittedName>
        <fullName evidence="1">Uncharacterized protein</fullName>
    </submittedName>
</protein>
<evidence type="ECO:0000313" key="1">
    <source>
        <dbReference type="EMBL" id="GAY22676.1"/>
    </source>
</evidence>
<organism evidence="1 2">
    <name type="scientific">Sphingobium fuliginis (strain ATCC 27551)</name>
    <dbReference type="NCBI Taxonomy" id="336203"/>
    <lineage>
        <taxon>Bacteria</taxon>
        <taxon>Pseudomonadati</taxon>
        <taxon>Pseudomonadota</taxon>
        <taxon>Alphaproteobacteria</taxon>
        <taxon>Sphingomonadales</taxon>
        <taxon>Sphingomonadaceae</taxon>
        <taxon>Sphingobium</taxon>
    </lineage>
</organism>